<accession>A0A811UHD4</accession>
<dbReference type="AlphaFoldDB" id="A0A811UHD4"/>
<keyword evidence="2" id="KW-1185">Reference proteome</keyword>
<proteinExistence type="predicted"/>
<evidence type="ECO:0000313" key="2">
    <source>
        <dbReference type="Proteomes" id="UP000606786"/>
    </source>
</evidence>
<name>A0A811UHD4_CERCA</name>
<evidence type="ECO:0000313" key="1">
    <source>
        <dbReference type="EMBL" id="CAD6998244.1"/>
    </source>
</evidence>
<organism evidence="1 2">
    <name type="scientific">Ceratitis capitata</name>
    <name type="common">Mediterranean fruit fly</name>
    <name type="synonym">Tephritis capitata</name>
    <dbReference type="NCBI Taxonomy" id="7213"/>
    <lineage>
        <taxon>Eukaryota</taxon>
        <taxon>Metazoa</taxon>
        <taxon>Ecdysozoa</taxon>
        <taxon>Arthropoda</taxon>
        <taxon>Hexapoda</taxon>
        <taxon>Insecta</taxon>
        <taxon>Pterygota</taxon>
        <taxon>Neoptera</taxon>
        <taxon>Endopterygota</taxon>
        <taxon>Diptera</taxon>
        <taxon>Brachycera</taxon>
        <taxon>Muscomorpha</taxon>
        <taxon>Tephritoidea</taxon>
        <taxon>Tephritidae</taxon>
        <taxon>Ceratitis</taxon>
        <taxon>Ceratitis</taxon>
    </lineage>
</organism>
<comment type="caution">
    <text evidence="1">The sequence shown here is derived from an EMBL/GenBank/DDBJ whole genome shotgun (WGS) entry which is preliminary data.</text>
</comment>
<dbReference type="Proteomes" id="UP000606786">
    <property type="component" value="Unassembled WGS sequence"/>
</dbReference>
<dbReference type="EMBL" id="CAJHJT010000012">
    <property type="protein sequence ID" value="CAD6998244.1"/>
    <property type="molecule type" value="Genomic_DNA"/>
</dbReference>
<gene>
    <name evidence="1" type="ORF">CCAP1982_LOCUS6854</name>
</gene>
<protein>
    <submittedName>
        <fullName evidence="1">(Mediterranean fruit fly) hypothetical protein</fullName>
    </submittedName>
</protein>
<sequence>MLSLGVLTEQKEDRADSAQHTGVKRLPQCQHLQTFDRPAEQCALLVVHHPSCLVVVFQNERFRKFS</sequence>
<reference evidence="1" key="1">
    <citation type="submission" date="2020-11" db="EMBL/GenBank/DDBJ databases">
        <authorList>
            <person name="Whitehead M."/>
        </authorList>
    </citation>
    <scope>NUCLEOTIDE SEQUENCE</scope>
    <source>
        <strain evidence="1">EGII</strain>
    </source>
</reference>